<accession>F4P227</accession>
<dbReference type="GO" id="GO:0005085">
    <property type="term" value="F:guanyl-nucleotide exchange factor activity"/>
    <property type="evidence" value="ECO:0000318"/>
    <property type="project" value="GO_Central"/>
</dbReference>
<dbReference type="InterPro" id="IPR002110">
    <property type="entry name" value="Ankyrin_rpt"/>
</dbReference>
<feature type="repeat" description="ANK" evidence="2">
    <location>
        <begin position="36"/>
        <end position="58"/>
    </location>
</feature>
<evidence type="ECO:0000256" key="1">
    <source>
        <dbReference type="ARBA" id="ARBA00022658"/>
    </source>
</evidence>
<sequence>MEIITAVSKLDVVLLRKLIDGPESAQHDINFAGPDDGRTALHIAASNGSSACLEMLLQQPTINIDAVDLQGNTALHLAAACREMDAVRRILSYGPDLLIKNKLGNCACEYTDDPQIESLIQERITASRNILQASQLMSAWKKTQLGQLDSELPSDPVKLKELCIELLIGQAIFEDRCQDALHQLIEEKHISMYKNRLMEQSVGIPDRETGEKYMMQLQFWQDEIERQASTISYLKLQIQVLETTAAQQEDYYKQNLANITKQQKDQVQTIFKRAEETERAFLNYQKKHSEDAIKASQLHILNENADASVASKETEDSEGNTKIYRQYIEVKAQLDDAEAQRIMLEERFKSSENLRMLAELEAQDLRAEIEKLRKGITEKVMFQIEEGQQKQNKQDEKDESLGEIIFLKNEAGQKSVKAGTIDKLIERLVDPATYDNQYLQALLLTHTVYIDSKELLERITKICRDSISSASKSLEPGSTSSNSSSVILKAANMIKYWMEQYWSDFQSNPKLVQLLTTFMDALENPKLAQMLKTCMNRKLTGVEAPLIEMPSQCPKPILPKALLKRVSTDIASNRESKMMETVSRPISAPWSAFNKKSEIFMDDLKLKMVDLDPIEVARQLTLIEFELFNAIKAREFLDLAWMKDDKETRAPNIIRMVRWSNHVVHWLITEIVTIKDNIKLRAAMMEKIIALAQQLEKLNNFNGVKEVLAALQSSSVYRLKKTKELIGGKFIKSFEELKRLTSSELNYKLLRTKVHAVEPPLVPFPGVYQGDLVFLETCGKTKLEGNLINFQKFQKIASYVLELQTYQQVPYQLGPVPEIQDFLRNYPVLDDDQTYGLSLACEPRFATRGGFANT</sequence>
<feature type="coiled-coil region" evidence="4">
    <location>
        <begin position="327"/>
        <end position="375"/>
    </location>
</feature>
<dbReference type="EMBL" id="GL882883">
    <property type="protein sequence ID" value="EGF81041.1"/>
    <property type="molecule type" value="Genomic_DNA"/>
</dbReference>
<dbReference type="PANTHER" id="PTHR23113:SF363">
    <property type="entry name" value="PROTEIN SON OF SEVENLESS"/>
    <property type="match status" value="1"/>
</dbReference>
<keyword evidence="8" id="KW-1185">Reference proteome</keyword>
<dbReference type="InterPro" id="IPR001895">
    <property type="entry name" value="RASGEF_cat_dom"/>
</dbReference>
<dbReference type="InterPro" id="IPR008937">
    <property type="entry name" value="Ras-like_GEF"/>
</dbReference>
<dbReference type="GeneID" id="18243029"/>
<dbReference type="InterPro" id="IPR023578">
    <property type="entry name" value="Ras_GEF_dom_sf"/>
</dbReference>
<dbReference type="OrthoDB" id="546434at2759"/>
<evidence type="ECO:0000259" key="5">
    <source>
        <dbReference type="PROSITE" id="PS50009"/>
    </source>
</evidence>
<dbReference type="RefSeq" id="XP_006678793.1">
    <property type="nucleotide sequence ID" value="XM_006678730.1"/>
</dbReference>
<dbReference type="Pfam" id="PF00617">
    <property type="entry name" value="RasGEF"/>
    <property type="match status" value="1"/>
</dbReference>
<protein>
    <recommendedName>
        <fullName evidence="9">Ras-GEF domain-containing protein</fullName>
    </recommendedName>
</protein>
<feature type="domain" description="Ras-GEF" evidence="5">
    <location>
        <begin position="612"/>
        <end position="844"/>
    </location>
</feature>
<proteinExistence type="predicted"/>
<dbReference type="GO" id="GO:0005886">
    <property type="term" value="C:plasma membrane"/>
    <property type="evidence" value="ECO:0000318"/>
    <property type="project" value="GO_Central"/>
</dbReference>
<keyword evidence="1 3" id="KW-0344">Guanine-nucleotide releasing factor</keyword>
<dbReference type="Pfam" id="PF12796">
    <property type="entry name" value="Ank_2"/>
    <property type="match status" value="1"/>
</dbReference>
<dbReference type="SUPFAM" id="SSF48366">
    <property type="entry name" value="Ras GEF"/>
    <property type="match status" value="1"/>
</dbReference>
<dbReference type="Gene3D" id="1.20.870.10">
    <property type="entry name" value="Son of sevenless (SoS) protein Chain: S domain 1"/>
    <property type="match status" value="1"/>
</dbReference>
<dbReference type="Proteomes" id="UP000007241">
    <property type="component" value="Unassembled WGS sequence"/>
</dbReference>
<evidence type="ECO:0000256" key="2">
    <source>
        <dbReference type="PROSITE-ProRule" id="PRU00023"/>
    </source>
</evidence>
<feature type="repeat" description="ANK" evidence="2">
    <location>
        <begin position="70"/>
        <end position="102"/>
    </location>
</feature>
<dbReference type="PANTHER" id="PTHR23113">
    <property type="entry name" value="GUANINE NUCLEOTIDE EXCHANGE FACTOR"/>
    <property type="match status" value="1"/>
</dbReference>
<dbReference type="STRING" id="684364.F4P227"/>
<reference evidence="7 8" key="1">
    <citation type="submission" date="2009-12" db="EMBL/GenBank/DDBJ databases">
        <title>The draft genome of Batrachochytrium dendrobatidis.</title>
        <authorList>
            <consortium name="US DOE Joint Genome Institute (JGI-PGF)"/>
            <person name="Kuo A."/>
            <person name="Salamov A."/>
            <person name="Schmutz J."/>
            <person name="Lucas S."/>
            <person name="Pitluck S."/>
            <person name="Rosenblum E."/>
            <person name="Stajich J."/>
            <person name="Eisen M."/>
            <person name="Grigoriev I.V."/>
        </authorList>
    </citation>
    <scope>NUCLEOTIDE SEQUENCE [LARGE SCALE GENOMIC DNA]</scope>
    <source>
        <strain evidence="8">JAM81 / FGSC 10211</strain>
    </source>
</reference>
<dbReference type="SMART" id="SM00248">
    <property type="entry name" value="ANK"/>
    <property type="match status" value="2"/>
</dbReference>
<keyword evidence="4" id="KW-0175">Coiled coil</keyword>
<evidence type="ECO:0000256" key="4">
    <source>
        <dbReference type="SAM" id="Coils"/>
    </source>
</evidence>
<dbReference type="Gene3D" id="1.25.40.20">
    <property type="entry name" value="Ankyrin repeat-containing domain"/>
    <property type="match status" value="1"/>
</dbReference>
<evidence type="ECO:0008006" key="9">
    <source>
        <dbReference type="Google" id="ProtNLM"/>
    </source>
</evidence>
<dbReference type="CDD" id="cd06224">
    <property type="entry name" value="REM"/>
    <property type="match status" value="1"/>
</dbReference>
<dbReference type="InterPro" id="IPR036770">
    <property type="entry name" value="Ankyrin_rpt-contain_sf"/>
</dbReference>
<feature type="domain" description="N-terminal Ras-GEF" evidence="6">
    <location>
        <begin position="412"/>
        <end position="543"/>
    </location>
</feature>
<dbReference type="CDD" id="cd00155">
    <property type="entry name" value="RasGEF"/>
    <property type="match status" value="1"/>
</dbReference>
<dbReference type="PROSITE" id="PS50088">
    <property type="entry name" value="ANK_REPEAT"/>
    <property type="match status" value="2"/>
</dbReference>
<dbReference type="OMA" id="HINRFAY"/>
<organism evidence="7 8">
    <name type="scientific">Batrachochytrium dendrobatidis (strain JAM81 / FGSC 10211)</name>
    <name type="common">Frog chytrid fungus</name>
    <dbReference type="NCBI Taxonomy" id="684364"/>
    <lineage>
        <taxon>Eukaryota</taxon>
        <taxon>Fungi</taxon>
        <taxon>Fungi incertae sedis</taxon>
        <taxon>Chytridiomycota</taxon>
        <taxon>Chytridiomycota incertae sedis</taxon>
        <taxon>Chytridiomycetes</taxon>
        <taxon>Rhizophydiales</taxon>
        <taxon>Rhizophydiales incertae sedis</taxon>
        <taxon>Batrachochytrium</taxon>
    </lineage>
</organism>
<evidence type="ECO:0000313" key="8">
    <source>
        <dbReference type="Proteomes" id="UP000007241"/>
    </source>
</evidence>
<name>F4P227_BATDJ</name>
<dbReference type="SUPFAM" id="SSF48403">
    <property type="entry name" value="Ankyrin repeat"/>
    <property type="match status" value="1"/>
</dbReference>
<dbReference type="SMART" id="SM00229">
    <property type="entry name" value="RasGEFN"/>
    <property type="match status" value="1"/>
</dbReference>
<dbReference type="Pfam" id="PF00618">
    <property type="entry name" value="RasGEF_N"/>
    <property type="match status" value="1"/>
</dbReference>
<dbReference type="PROSITE" id="PS50297">
    <property type="entry name" value="ANK_REP_REGION"/>
    <property type="match status" value="2"/>
</dbReference>
<dbReference type="SMART" id="SM00147">
    <property type="entry name" value="RasGEF"/>
    <property type="match status" value="1"/>
</dbReference>
<evidence type="ECO:0000259" key="6">
    <source>
        <dbReference type="PROSITE" id="PS50212"/>
    </source>
</evidence>
<dbReference type="Gene3D" id="1.10.840.10">
    <property type="entry name" value="Ras guanine-nucleotide exchange factors catalytic domain"/>
    <property type="match status" value="1"/>
</dbReference>
<dbReference type="InterPro" id="IPR036964">
    <property type="entry name" value="RASGEF_cat_dom_sf"/>
</dbReference>
<dbReference type="InParanoid" id="F4P227"/>
<dbReference type="InterPro" id="IPR000651">
    <property type="entry name" value="Ras-like_Gua-exchang_fac_N"/>
</dbReference>
<dbReference type="HOGENOM" id="CLU_334329_0_0_1"/>
<dbReference type="PROSITE" id="PS50212">
    <property type="entry name" value="RASGEF_NTER"/>
    <property type="match status" value="1"/>
</dbReference>
<keyword evidence="2" id="KW-0040">ANK repeat</keyword>
<evidence type="ECO:0000256" key="3">
    <source>
        <dbReference type="PROSITE-ProRule" id="PRU00168"/>
    </source>
</evidence>
<dbReference type="GO" id="GO:0007265">
    <property type="term" value="P:Ras protein signal transduction"/>
    <property type="evidence" value="ECO:0000318"/>
    <property type="project" value="GO_Central"/>
</dbReference>
<evidence type="ECO:0000313" key="7">
    <source>
        <dbReference type="EMBL" id="EGF81041.1"/>
    </source>
</evidence>
<dbReference type="AlphaFoldDB" id="F4P227"/>
<gene>
    <name evidence="7" type="ORF">BATDEDRAFT_88107</name>
</gene>
<dbReference type="PROSITE" id="PS50009">
    <property type="entry name" value="RASGEF_CAT"/>
    <property type="match status" value="1"/>
</dbReference>